<evidence type="ECO:0008006" key="3">
    <source>
        <dbReference type="Google" id="ProtNLM"/>
    </source>
</evidence>
<organism evidence="1 2">
    <name type="scientific">Zasmidium cellare</name>
    <name type="common">Wine cellar mold</name>
    <name type="synonym">Racodium cellare</name>
    <dbReference type="NCBI Taxonomy" id="395010"/>
    <lineage>
        <taxon>Eukaryota</taxon>
        <taxon>Fungi</taxon>
        <taxon>Dikarya</taxon>
        <taxon>Ascomycota</taxon>
        <taxon>Pezizomycotina</taxon>
        <taxon>Dothideomycetes</taxon>
        <taxon>Dothideomycetidae</taxon>
        <taxon>Mycosphaerellales</taxon>
        <taxon>Mycosphaerellaceae</taxon>
        <taxon>Zasmidium</taxon>
    </lineage>
</organism>
<dbReference type="PANTHER" id="PTHR43712:SF15">
    <property type="entry name" value="MONODICTYPHENONE CLUSTER TRANSCRIPTIONAL COACTIVATOR MDPA"/>
    <property type="match status" value="1"/>
</dbReference>
<comment type="caution">
    <text evidence="1">The sequence shown here is derived from an EMBL/GenBank/DDBJ whole genome shotgun (WGS) entry which is preliminary data.</text>
</comment>
<dbReference type="EMBL" id="JAXOVC010000005">
    <property type="protein sequence ID" value="KAK4502081.1"/>
    <property type="molecule type" value="Genomic_DNA"/>
</dbReference>
<dbReference type="PANTHER" id="PTHR43712">
    <property type="entry name" value="PUTATIVE (AFU_ORTHOLOGUE AFUA_4G14580)-RELATED"/>
    <property type="match status" value="1"/>
</dbReference>
<evidence type="ECO:0000313" key="2">
    <source>
        <dbReference type="Proteomes" id="UP001305779"/>
    </source>
</evidence>
<dbReference type="Proteomes" id="UP001305779">
    <property type="component" value="Unassembled WGS sequence"/>
</dbReference>
<sequence length="466" mass="50465">MAARWAELDTCLAELIAAATSMRQLHQSDHTQQDPSAEISASLLSPDDPLEAHCARDAVVAKLAKLQTLVADPSDLLSQLAMQNQMLACLHWLGEFQILAFIPRVGSIALEDIAELAGVPEPQLRRIVRMTAAVGFLREPRVGQVEHTTLSAPFGDRPSYHDALRFLTNTAAPAAMQMVPLTQRLRQQQLLHGAAYNDLPLATSLEQQAVPRRQWPSYVRHALGDQDSSIESILHLFDWTSLGDATVVDVGARSTAMACTLAECYPSLNLVVQMNAPPEAVSPEAISNVRISVQSRTWAMPQTVRDAAVYALRVPYDFPTIFAQSRPARLRAELEAHLGVLRENSAARVIVTARLIPRSTEAMGGLEYSGDVVQTDVDAAKGHVFDMSLLQLANDRELEVADLKELVRSVGDGSGHLVLGEQLQATATTPTPASSATTAAAAGLAAASYATRDRAFEVRYQRGMVA</sequence>
<proteinExistence type="predicted"/>
<dbReference type="Gene3D" id="3.40.50.150">
    <property type="entry name" value="Vaccinia Virus protein VP39"/>
    <property type="match status" value="1"/>
</dbReference>
<dbReference type="InterPro" id="IPR036388">
    <property type="entry name" value="WH-like_DNA-bd_sf"/>
</dbReference>
<evidence type="ECO:0000313" key="1">
    <source>
        <dbReference type="EMBL" id="KAK4502081.1"/>
    </source>
</evidence>
<name>A0ABR0EKJ0_ZASCE</name>
<accession>A0ABR0EKJ0</accession>
<dbReference type="Gene3D" id="1.10.10.10">
    <property type="entry name" value="Winged helix-like DNA-binding domain superfamily/Winged helix DNA-binding domain"/>
    <property type="match status" value="1"/>
</dbReference>
<dbReference type="InterPro" id="IPR036390">
    <property type="entry name" value="WH_DNA-bd_sf"/>
</dbReference>
<dbReference type="InterPro" id="IPR029063">
    <property type="entry name" value="SAM-dependent_MTases_sf"/>
</dbReference>
<protein>
    <recommendedName>
        <fullName evidence="3">O-methyltransferase</fullName>
    </recommendedName>
</protein>
<gene>
    <name evidence="1" type="ORF">PRZ48_007892</name>
</gene>
<reference evidence="1 2" key="1">
    <citation type="journal article" date="2023" name="G3 (Bethesda)">
        <title>A chromosome-level genome assembly of Zasmidium syzygii isolated from banana leaves.</title>
        <authorList>
            <person name="van Westerhoven A.C."/>
            <person name="Mehrabi R."/>
            <person name="Talebi R."/>
            <person name="Steentjes M.B.F."/>
            <person name="Corcolon B."/>
            <person name="Chong P.A."/>
            <person name="Kema G.H.J."/>
            <person name="Seidl M.F."/>
        </authorList>
    </citation>
    <scope>NUCLEOTIDE SEQUENCE [LARGE SCALE GENOMIC DNA]</scope>
    <source>
        <strain evidence="1 2">P124</strain>
    </source>
</reference>
<keyword evidence="2" id="KW-1185">Reference proteome</keyword>
<dbReference type="SUPFAM" id="SSF46785">
    <property type="entry name" value="Winged helix' DNA-binding domain"/>
    <property type="match status" value="1"/>
</dbReference>